<feature type="chain" id="PRO_5015734793" evidence="1">
    <location>
        <begin position="24"/>
        <end position="70"/>
    </location>
</feature>
<sequence length="70" mass="7985">MDSVWLLLPALFLCVFGLYSSRGDPYRRMSAGGVRKLPGPWSLPIVGRVRDIPTETTWLHFYGWSKEFGP</sequence>
<name>A0A2T3BE60_AMORE</name>
<proteinExistence type="predicted"/>
<dbReference type="GeneID" id="36575953"/>
<organism evidence="2 3">
    <name type="scientific">Amorphotheca resinae ATCC 22711</name>
    <dbReference type="NCBI Taxonomy" id="857342"/>
    <lineage>
        <taxon>Eukaryota</taxon>
        <taxon>Fungi</taxon>
        <taxon>Dikarya</taxon>
        <taxon>Ascomycota</taxon>
        <taxon>Pezizomycotina</taxon>
        <taxon>Leotiomycetes</taxon>
        <taxon>Helotiales</taxon>
        <taxon>Amorphothecaceae</taxon>
        <taxon>Amorphotheca</taxon>
    </lineage>
</organism>
<gene>
    <name evidence="2" type="ORF">M430DRAFT_46746</name>
</gene>
<dbReference type="RefSeq" id="XP_024725200.1">
    <property type="nucleotide sequence ID" value="XM_024867872.1"/>
</dbReference>
<dbReference type="EMBL" id="KZ679006">
    <property type="protein sequence ID" value="PSS27675.1"/>
    <property type="molecule type" value="Genomic_DNA"/>
</dbReference>
<evidence type="ECO:0000256" key="1">
    <source>
        <dbReference type="SAM" id="SignalP"/>
    </source>
</evidence>
<dbReference type="AlphaFoldDB" id="A0A2T3BE60"/>
<keyword evidence="1" id="KW-0732">Signal</keyword>
<dbReference type="Proteomes" id="UP000241818">
    <property type="component" value="Unassembled WGS sequence"/>
</dbReference>
<evidence type="ECO:0000313" key="3">
    <source>
        <dbReference type="Proteomes" id="UP000241818"/>
    </source>
</evidence>
<keyword evidence="3" id="KW-1185">Reference proteome</keyword>
<feature type="signal peptide" evidence="1">
    <location>
        <begin position="1"/>
        <end position="23"/>
    </location>
</feature>
<dbReference type="InParanoid" id="A0A2T3BE60"/>
<protein>
    <submittedName>
        <fullName evidence="2">Uncharacterized protein</fullName>
    </submittedName>
</protein>
<accession>A0A2T3BE60</accession>
<reference evidence="2 3" key="1">
    <citation type="journal article" date="2018" name="New Phytol.">
        <title>Comparative genomics and transcriptomics depict ericoid mycorrhizal fungi as versatile saprotrophs and plant mutualists.</title>
        <authorList>
            <person name="Martino E."/>
            <person name="Morin E."/>
            <person name="Grelet G.A."/>
            <person name="Kuo A."/>
            <person name="Kohler A."/>
            <person name="Daghino S."/>
            <person name="Barry K.W."/>
            <person name="Cichocki N."/>
            <person name="Clum A."/>
            <person name="Dockter R.B."/>
            <person name="Hainaut M."/>
            <person name="Kuo R.C."/>
            <person name="LaButti K."/>
            <person name="Lindahl B.D."/>
            <person name="Lindquist E.A."/>
            <person name="Lipzen A."/>
            <person name="Khouja H.R."/>
            <person name="Magnuson J."/>
            <person name="Murat C."/>
            <person name="Ohm R.A."/>
            <person name="Singer S.W."/>
            <person name="Spatafora J.W."/>
            <person name="Wang M."/>
            <person name="Veneault-Fourrey C."/>
            <person name="Henrissat B."/>
            <person name="Grigoriev I.V."/>
            <person name="Martin F.M."/>
            <person name="Perotto S."/>
        </authorList>
    </citation>
    <scope>NUCLEOTIDE SEQUENCE [LARGE SCALE GENOMIC DNA]</scope>
    <source>
        <strain evidence="2 3">ATCC 22711</strain>
    </source>
</reference>
<dbReference type="OrthoDB" id="1103324at2759"/>
<evidence type="ECO:0000313" key="2">
    <source>
        <dbReference type="EMBL" id="PSS27675.1"/>
    </source>
</evidence>